<evidence type="ECO:0000313" key="2">
    <source>
        <dbReference type="Proteomes" id="UP000038040"/>
    </source>
</evidence>
<gene>
    <name evidence="1" type="ORF">DME_LOCUS10832</name>
</gene>
<keyword evidence="3" id="KW-1185">Reference proteome</keyword>
<evidence type="ECO:0000313" key="3">
    <source>
        <dbReference type="Proteomes" id="UP000274756"/>
    </source>
</evidence>
<reference evidence="1 3" key="2">
    <citation type="submission" date="2018-11" db="EMBL/GenBank/DDBJ databases">
        <authorList>
            <consortium name="Pathogen Informatics"/>
        </authorList>
    </citation>
    <scope>NUCLEOTIDE SEQUENCE [LARGE SCALE GENOMIC DNA]</scope>
</reference>
<dbReference type="OrthoDB" id="6627613at2759"/>
<name>A0A0N4UPZ1_DRAME</name>
<evidence type="ECO:0000313" key="4">
    <source>
        <dbReference type="WBParaSite" id="DME_0001005301-mRNA-1"/>
    </source>
</evidence>
<dbReference type="EMBL" id="UYYG01001253">
    <property type="protein sequence ID" value="VDN60859.1"/>
    <property type="molecule type" value="Genomic_DNA"/>
</dbReference>
<dbReference type="Proteomes" id="UP000274756">
    <property type="component" value="Unassembled WGS sequence"/>
</dbReference>
<protein>
    <submittedName>
        <fullName evidence="4">Citrate (pro-3S)-lyase</fullName>
    </submittedName>
</protein>
<reference evidence="4" key="1">
    <citation type="submission" date="2017-02" db="UniProtKB">
        <authorList>
            <consortium name="WormBaseParasite"/>
        </authorList>
    </citation>
    <scope>IDENTIFICATION</scope>
</reference>
<dbReference type="WBParaSite" id="DME_0001005301-mRNA-1">
    <property type="protein sequence ID" value="DME_0001005301-mRNA-1"/>
    <property type="gene ID" value="DME_0001005301"/>
</dbReference>
<evidence type="ECO:0000313" key="1">
    <source>
        <dbReference type="EMBL" id="VDN60859.1"/>
    </source>
</evidence>
<accession>A0A0N4UPZ1</accession>
<dbReference type="Proteomes" id="UP000038040">
    <property type="component" value="Unplaced"/>
</dbReference>
<dbReference type="AlphaFoldDB" id="A0A0N4UPZ1"/>
<organism evidence="2 4">
    <name type="scientific">Dracunculus medinensis</name>
    <name type="common">Guinea worm</name>
    <dbReference type="NCBI Taxonomy" id="318479"/>
    <lineage>
        <taxon>Eukaryota</taxon>
        <taxon>Metazoa</taxon>
        <taxon>Ecdysozoa</taxon>
        <taxon>Nematoda</taxon>
        <taxon>Chromadorea</taxon>
        <taxon>Rhabditida</taxon>
        <taxon>Spirurina</taxon>
        <taxon>Dracunculoidea</taxon>
        <taxon>Dracunculidae</taxon>
        <taxon>Dracunculus</taxon>
    </lineage>
</organism>
<proteinExistence type="predicted"/>
<sequence>MVTHQRESSLYGGEELAISAWNVRMLMDIASQAITLSKYRVDIVYLSETRLLHFGSQVIIILARSRDTGYGYGASNNGVATVMSDKAHSALIE</sequence>